<evidence type="ECO:0000313" key="13">
    <source>
        <dbReference type="Proteomes" id="UP000186922"/>
    </source>
</evidence>
<dbReference type="InterPro" id="IPR002938">
    <property type="entry name" value="FAD-bd"/>
</dbReference>
<keyword evidence="4 10" id="KW-0274">FAD</keyword>
<dbReference type="GO" id="GO:0071949">
    <property type="term" value="F:FAD binding"/>
    <property type="evidence" value="ECO:0007669"/>
    <property type="project" value="InterPro"/>
</dbReference>
<keyword evidence="13" id="KW-1185">Reference proteome</keyword>
<keyword evidence="3 10" id="KW-0662">Pyridine nucleotide biosynthesis</keyword>
<dbReference type="EC" id="1.14.13.9" evidence="10"/>
<name>A0A1D1VNE8_RAMVA</name>
<dbReference type="InterPro" id="IPR027545">
    <property type="entry name" value="Kynurenine_monooxygenase"/>
</dbReference>
<evidence type="ECO:0000256" key="8">
    <source>
        <dbReference type="ARBA" id="ARBA00023128"/>
    </source>
</evidence>
<proteinExistence type="inferred from homology"/>
<dbReference type="SUPFAM" id="SSF51905">
    <property type="entry name" value="FAD/NAD(P)-binding domain"/>
    <property type="match status" value="1"/>
</dbReference>
<evidence type="ECO:0000313" key="12">
    <source>
        <dbReference type="EMBL" id="GAV03105.1"/>
    </source>
</evidence>
<evidence type="ECO:0000259" key="11">
    <source>
        <dbReference type="Pfam" id="PF01494"/>
    </source>
</evidence>
<protein>
    <recommendedName>
        <fullName evidence="10">Kynurenine 3-monooxygenase</fullName>
        <ecNumber evidence="10">1.14.13.9</ecNumber>
    </recommendedName>
    <alternativeName>
        <fullName evidence="10">Kynurenine 3-hydroxylase</fullName>
    </alternativeName>
</protein>
<feature type="domain" description="FAD-binding" evidence="11">
    <location>
        <begin position="35"/>
        <end position="349"/>
    </location>
</feature>
<comment type="similarity">
    <text evidence="10">Belongs to the aromatic-ring hydroxylase family. KMO subfamily.</text>
</comment>
<evidence type="ECO:0000256" key="6">
    <source>
        <dbReference type="ARBA" id="ARBA00023002"/>
    </source>
</evidence>
<gene>
    <name evidence="12" type="primary">RvY_13585-1</name>
    <name evidence="10" type="synonym">KMO</name>
    <name evidence="12" type="synonym">RvY_13585.1</name>
    <name evidence="12" type="ORF">RvY_13585</name>
</gene>
<dbReference type="GO" id="GO:0006569">
    <property type="term" value="P:L-tryptophan catabolic process"/>
    <property type="evidence" value="ECO:0007669"/>
    <property type="project" value="UniProtKB-UniRule"/>
</dbReference>
<comment type="function">
    <text evidence="10">Catalyzes the hydroxylation of L-kynurenine (L-Kyn) to form 3-hydroxy-L-kynurenine (L-3OHKyn). Required for synthesis of quinolinic acid.</text>
</comment>
<dbReference type="Pfam" id="PF01494">
    <property type="entry name" value="FAD_binding_3"/>
    <property type="match status" value="1"/>
</dbReference>
<comment type="caution">
    <text evidence="12">The sequence shown here is derived from an EMBL/GenBank/DDBJ whole genome shotgun (WGS) entry which is preliminary data.</text>
</comment>
<accession>A0A1D1VNE8</accession>
<dbReference type="AlphaFoldDB" id="A0A1D1VNE8"/>
<dbReference type="PANTHER" id="PTHR46028:SF2">
    <property type="entry name" value="KYNURENINE 3-MONOOXYGENASE"/>
    <property type="match status" value="1"/>
</dbReference>
<keyword evidence="2 10" id="KW-0285">Flavoprotein</keyword>
<evidence type="ECO:0000256" key="3">
    <source>
        <dbReference type="ARBA" id="ARBA00022642"/>
    </source>
</evidence>
<keyword evidence="7 10" id="KW-0503">Monooxygenase</keyword>
<evidence type="ECO:0000256" key="2">
    <source>
        <dbReference type="ARBA" id="ARBA00022630"/>
    </source>
</evidence>
<organism evidence="12 13">
    <name type="scientific">Ramazzottius varieornatus</name>
    <name type="common">Water bear</name>
    <name type="synonym">Tardigrade</name>
    <dbReference type="NCBI Taxonomy" id="947166"/>
    <lineage>
        <taxon>Eukaryota</taxon>
        <taxon>Metazoa</taxon>
        <taxon>Ecdysozoa</taxon>
        <taxon>Tardigrada</taxon>
        <taxon>Eutardigrada</taxon>
        <taxon>Parachela</taxon>
        <taxon>Hypsibioidea</taxon>
        <taxon>Ramazzottiidae</taxon>
        <taxon>Ramazzottius</taxon>
    </lineage>
</organism>
<dbReference type="Gene3D" id="3.50.50.60">
    <property type="entry name" value="FAD/NAD(P)-binding domain"/>
    <property type="match status" value="1"/>
</dbReference>
<keyword evidence="5 10" id="KW-0521">NADP</keyword>
<dbReference type="PANTHER" id="PTHR46028">
    <property type="entry name" value="KYNURENINE 3-MONOOXYGENASE"/>
    <property type="match status" value="1"/>
</dbReference>
<dbReference type="HAMAP" id="MF_01971">
    <property type="entry name" value="Kynurenine_monooxygenase"/>
    <property type="match status" value="1"/>
</dbReference>
<dbReference type="PRINTS" id="PR00420">
    <property type="entry name" value="RNGMNOXGNASE"/>
</dbReference>
<keyword evidence="8 10" id="KW-0496">Mitochondrion</keyword>
<sequence length="512" mass="58278">MNLEAEPSLEDAESARRLTGSARVRSVHVGQPKRIAIIGGGLVGALNACFFAQKGFLVDVYEYRADIRSTEKAVGRSINLALSFRGRAALKAVGLEDYVVSEGIPMRARMIHDTNESTHEVPYGIFPDQFIISIDRRRLNEVMLSLAEKYKELVTLHFHHKLIKVDLYSGAMKFVTEDGSTVERSADLVMGCDGAYSAVRQAMMKQSLFDYSQEFIEHGYIELETPPNGCGEYAMPPNFLHIWPRDTFMLIALPNLDHSFTTTLFMPFRKFEELTTEAQVLAFFRDTFPDALKIIGESNLVQSFLSTKPSSLISIKCKPYHVGRTVILGDAAHAMVPFYGQGMNAGFLDCLVFHELMDSLDCDIDLVLPAFTERMLPNSHAIIDLAMYNYIEMRHLVNTWSYYLRKKIDNTLYRLFPGTWVPLYTMVTFSMTPYAECVENRAWQDKVLRRAKWVIGISTIAVGLYWFFPRPTVNDYIVGFKEALNTWFRNVKVDRFYVTAEDPNFGTAGAWY</sequence>
<comment type="pathway">
    <text evidence="10">Cofactor biosynthesis; NAD(+) biosynthesis; quinolinate from L-kynurenine: step 1/3.</text>
</comment>
<dbReference type="FunFam" id="3.50.50.60:FF:000129">
    <property type="entry name" value="Kynurenine 3-monooxygenase"/>
    <property type="match status" value="1"/>
</dbReference>
<dbReference type="EMBL" id="BDGG01000009">
    <property type="protein sequence ID" value="GAV03105.1"/>
    <property type="molecule type" value="Genomic_DNA"/>
</dbReference>
<dbReference type="GO" id="GO:0004502">
    <property type="term" value="F:kynurenine 3-monooxygenase activity"/>
    <property type="evidence" value="ECO:0007669"/>
    <property type="project" value="UniProtKB-UniRule"/>
</dbReference>
<reference evidence="12 13" key="1">
    <citation type="journal article" date="2016" name="Nat. Commun.">
        <title>Extremotolerant tardigrade genome and improved radiotolerance of human cultured cells by tardigrade-unique protein.</title>
        <authorList>
            <person name="Hashimoto T."/>
            <person name="Horikawa D.D."/>
            <person name="Saito Y."/>
            <person name="Kuwahara H."/>
            <person name="Kozuka-Hata H."/>
            <person name="Shin-I T."/>
            <person name="Minakuchi Y."/>
            <person name="Ohishi K."/>
            <person name="Motoyama A."/>
            <person name="Aizu T."/>
            <person name="Enomoto A."/>
            <person name="Kondo K."/>
            <person name="Tanaka S."/>
            <person name="Hara Y."/>
            <person name="Koshikawa S."/>
            <person name="Sagara H."/>
            <person name="Miura T."/>
            <person name="Yokobori S."/>
            <person name="Miyagawa K."/>
            <person name="Suzuki Y."/>
            <person name="Kubo T."/>
            <person name="Oyama M."/>
            <person name="Kohara Y."/>
            <person name="Fujiyama A."/>
            <person name="Arakawa K."/>
            <person name="Katayama T."/>
            <person name="Toyoda A."/>
            <person name="Kunieda T."/>
        </authorList>
    </citation>
    <scope>NUCLEOTIDE SEQUENCE [LARGE SCALE GENOMIC DNA]</scope>
    <source>
        <strain evidence="12 13">YOKOZUNA-1</strain>
    </source>
</reference>
<dbReference type="OrthoDB" id="10053569at2759"/>
<evidence type="ECO:0000256" key="1">
    <source>
        <dbReference type="ARBA" id="ARBA00001974"/>
    </source>
</evidence>
<evidence type="ECO:0000256" key="7">
    <source>
        <dbReference type="ARBA" id="ARBA00023033"/>
    </source>
</evidence>
<comment type="cofactor">
    <cofactor evidence="1 10">
        <name>FAD</name>
        <dbReference type="ChEBI" id="CHEBI:57692"/>
    </cofactor>
</comment>
<comment type="catalytic activity">
    <reaction evidence="9 10">
        <text>L-kynurenine + NADPH + O2 + H(+) = 3-hydroxy-L-kynurenine + NADP(+) + H2O</text>
        <dbReference type="Rhea" id="RHEA:20545"/>
        <dbReference type="ChEBI" id="CHEBI:15377"/>
        <dbReference type="ChEBI" id="CHEBI:15378"/>
        <dbReference type="ChEBI" id="CHEBI:15379"/>
        <dbReference type="ChEBI" id="CHEBI:57783"/>
        <dbReference type="ChEBI" id="CHEBI:57959"/>
        <dbReference type="ChEBI" id="CHEBI:58125"/>
        <dbReference type="ChEBI" id="CHEBI:58349"/>
        <dbReference type="EC" id="1.14.13.9"/>
    </reaction>
</comment>
<evidence type="ECO:0000256" key="5">
    <source>
        <dbReference type="ARBA" id="ARBA00022857"/>
    </source>
</evidence>
<dbReference type="GO" id="GO:0005741">
    <property type="term" value="C:mitochondrial outer membrane"/>
    <property type="evidence" value="ECO:0007669"/>
    <property type="project" value="TreeGrafter"/>
</dbReference>
<evidence type="ECO:0000256" key="4">
    <source>
        <dbReference type="ARBA" id="ARBA00022827"/>
    </source>
</evidence>
<dbReference type="GO" id="GO:0070189">
    <property type="term" value="P:kynurenine metabolic process"/>
    <property type="evidence" value="ECO:0007669"/>
    <property type="project" value="TreeGrafter"/>
</dbReference>
<comment type="subcellular location">
    <subcellularLocation>
        <location evidence="10">Mitochondrion</location>
    </subcellularLocation>
</comment>
<dbReference type="GO" id="GO:0034354">
    <property type="term" value="P:'de novo' NAD+ biosynthetic process from L-tryptophan"/>
    <property type="evidence" value="ECO:0007669"/>
    <property type="project" value="UniProtKB-UniRule"/>
</dbReference>
<keyword evidence="6 10" id="KW-0560">Oxidoreductase</keyword>
<evidence type="ECO:0000256" key="9">
    <source>
        <dbReference type="ARBA" id="ARBA00047818"/>
    </source>
</evidence>
<dbReference type="UniPathway" id="UPA00253">
    <property type="reaction ID" value="UER00328"/>
</dbReference>
<dbReference type="InterPro" id="IPR036188">
    <property type="entry name" value="FAD/NAD-bd_sf"/>
</dbReference>
<dbReference type="GO" id="GO:0043420">
    <property type="term" value="P:anthranilate metabolic process"/>
    <property type="evidence" value="ECO:0007669"/>
    <property type="project" value="UniProtKB-UniRule"/>
</dbReference>
<dbReference type="GO" id="GO:0019805">
    <property type="term" value="P:quinolinate biosynthetic process"/>
    <property type="evidence" value="ECO:0007669"/>
    <property type="project" value="UniProtKB-UniRule"/>
</dbReference>
<evidence type="ECO:0000256" key="10">
    <source>
        <dbReference type="HAMAP-Rule" id="MF_03018"/>
    </source>
</evidence>
<dbReference type="Proteomes" id="UP000186922">
    <property type="component" value="Unassembled WGS sequence"/>
</dbReference>
<dbReference type="STRING" id="947166.A0A1D1VNE8"/>